<proteinExistence type="predicted"/>
<feature type="region of interest" description="Disordered" evidence="1">
    <location>
        <begin position="14"/>
        <end position="36"/>
    </location>
</feature>
<dbReference type="RefSeq" id="XP_035657928.1">
    <property type="nucleotide sequence ID" value="XM_035802035.1"/>
</dbReference>
<feature type="compositionally biased region" description="Polar residues" evidence="1">
    <location>
        <begin position="16"/>
        <end position="36"/>
    </location>
</feature>
<keyword evidence="2" id="KW-1185">Reference proteome</keyword>
<protein>
    <submittedName>
        <fullName evidence="3">Uncharacterized protein LOC118403333</fullName>
    </submittedName>
</protein>
<dbReference type="OrthoDB" id="10047705at2759"/>
<organism evidence="2 3">
    <name type="scientific">Branchiostoma floridae</name>
    <name type="common">Florida lancelet</name>
    <name type="synonym">Amphioxus</name>
    <dbReference type="NCBI Taxonomy" id="7739"/>
    <lineage>
        <taxon>Eukaryota</taxon>
        <taxon>Metazoa</taxon>
        <taxon>Chordata</taxon>
        <taxon>Cephalochordata</taxon>
        <taxon>Leptocardii</taxon>
        <taxon>Amphioxiformes</taxon>
        <taxon>Branchiostomatidae</taxon>
        <taxon>Branchiostoma</taxon>
    </lineage>
</organism>
<evidence type="ECO:0000256" key="1">
    <source>
        <dbReference type="SAM" id="MobiDB-lite"/>
    </source>
</evidence>
<evidence type="ECO:0000313" key="3">
    <source>
        <dbReference type="RefSeq" id="XP_035657928.1"/>
    </source>
</evidence>
<dbReference type="Proteomes" id="UP000001554">
    <property type="component" value="Chromosome 16"/>
</dbReference>
<dbReference type="GeneID" id="118403333"/>
<gene>
    <name evidence="3" type="primary">LOC118403333</name>
</gene>
<sequence length="342" mass="37742">MLFTPLKQNLDRVSKKLSSLEQRQTAQNSQNALSSSHDALLETETQLDWLGNLDGGTTSLSGPSFSQGSSNVKTHRPQSSSQHHSVKVKSEPVDHGYDLATANQNDEMSVSQETEGSPSQLLFPQMTEDGGITFESLIGDDEGNKTTIDSKPGPSTKPDIIPRKRLKLEHHSKESNSSWMPAGSEVKLSAFQDKCSDAVGLKVIQEGSDSDDDFRVSGSDQYTSQEGAMGHLSPPEFKKPTVITPVKNVVRGPSQDAPLQEFACFTQVVDSMEDTEECTEDEARLLRMEKKKLRKDWNQQCKRAAGTPYSALGKNQGRGQLKAIHEMEVKNPYFCILYFALM</sequence>
<feature type="region of interest" description="Disordered" evidence="1">
    <location>
        <begin position="52"/>
        <end position="92"/>
    </location>
</feature>
<accession>A0A9J7KGJ4</accession>
<dbReference type="KEGG" id="bfo:118403333"/>
<reference evidence="2" key="1">
    <citation type="journal article" date="2020" name="Nat. Ecol. Evol.">
        <title>Deeply conserved synteny resolves early events in vertebrate evolution.</title>
        <authorList>
            <person name="Simakov O."/>
            <person name="Marletaz F."/>
            <person name="Yue J.X."/>
            <person name="O'Connell B."/>
            <person name="Jenkins J."/>
            <person name="Brandt A."/>
            <person name="Calef R."/>
            <person name="Tung C.H."/>
            <person name="Huang T.K."/>
            <person name="Schmutz J."/>
            <person name="Satoh N."/>
            <person name="Yu J.K."/>
            <person name="Putnam N.H."/>
            <person name="Green R.E."/>
            <person name="Rokhsar D.S."/>
        </authorList>
    </citation>
    <scope>NUCLEOTIDE SEQUENCE [LARGE SCALE GENOMIC DNA]</scope>
    <source>
        <strain evidence="2">S238N-H82</strain>
    </source>
</reference>
<feature type="compositionally biased region" description="Low complexity" evidence="1">
    <location>
        <begin position="59"/>
        <end position="70"/>
    </location>
</feature>
<feature type="region of interest" description="Disordered" evidence="1">
    <location>
        <begin position="136"/>
        <end position="165"/>
    </location>
</feature>
<evidence type="ECO:0000313" key="2">
    <source>
        <dbReference type="Proteomes" id="UP000001554"/>
    </source>
</evidence>
<name>A0A9J7KGJ4_BRAFL</name>
<dbReference type="AlphaFoldDB" id="A0A9J7KGJ4"/>
<reference evidence="3" key="2">
    <citation type="submission" date="2025-08" db="UniProtKB">
        <authorList>
            <consortium name="RefSeq"/>
        </authorList>
    </citation>
    <scope>IDENTIFICATION</scope>
    <source>
        <strain evidence="3">S238N-H82</strain>
        <tissue evidence="3">Testes</tissue>
    </source>
</reference>
<feature type="region of interest" description="Disordered" evidence="1">
    <location>
        <begin position="210"/>
        <end position="238"/>
    </location>
</feature>